<evidence type="ECO:0000313" key="2">
    <source>
        <dbReference type="Proteomes" id="UP000824998"/>
    </source>
</evidence>
<dbReference type="EMBL" id="MU251491">
    <property type="protein sequence ID" value="KAG9233665.1"/>
    <property type="molecule type" value="Genomic_DNA"/>
</dbReference>
<accession>A0A9P7YHF7</accession>
<protein>
    <recommendedName>
        <fullName evidence="3">BTB domain-containing protein</fullName>
    </recommendedName>
</protein>
<reference evidence="1" key="1">
    <citation type="journal article" date="2021" name="IMA Fungus">
        <title>Genomic characterization of three marine fungi, including Emericellopsis atlantica sp. nov. with signatures of a generalist lifestyle and marine biomass degradation.</title>
        <authorList>
            <person name="Hagestad O.C."/>
            <person name="Hou L."/>
            <person name="Andersen J.H."/>
            <person name="Hansen E.H."/>
            <person name="Altermark B."/>
            <person name="Li C."/>
            <person name="Kuhnert E."/>
            <person name="Cox R.J."/>
            <person name="Crous P.W."/>
            <person name="Spatafora J.W."/>
            <person name="Lail K."/>
            <person name="Amirebrahimi M."/>
            <person name="Lipzen A."/>
            <person name="Pangilinan J."/>
            <person name="Andreopoulos W."/>
            <person name="Hayes R.D."/>
            <person name="Ng V."/>
            <person name="Grigoriev I.V."/>
            <person name="Jackson S.A."/>
            <person name="Sutton T.D.S."/>
            <person name="Dobson A.D.W."/>
            <person name="Rama T."/>
        </authorList>
    </citation>
    <scope>NUCLEOTIDE SEQUENCE</scope>
    <source>
        <strain evidence="1">TRa018bII</strain>
    </source>
</reference>
<gene>
    <name evidence="1" type="ORF">BJ875DRAFT_484947</name>
</gene>
<evidence type="ECO:0008006" key="3">
    <source>
        <dbReference type="Google" id="ProtNLM"/>
    </source>
</evidence>
<organism evidence="1 2">
    <name type="scientific">Amylocarpus encephaloides</name>
    <dbReference type="NCBI Taxonomy" id="45428"/>
    <lineage>
        <taxon>Eukaryota</taxon>
        <taxon>Fungi</taxon>
        <taxon>Dikarya</taxon>
        <taxon>Ascomycota</taxon>
        <taxon>Pezizomycotina</taxon>
        <taxon>Leotiomycetes</taxon>
        <taxon>Helotiales</taxon>
        <taxon>Helotiales incertae sedis</taxon>
        <taxon>Amylocarpus</taxon>
    </lineage>
</organism>
<name>A0A9P7YHF7_9HELO</name>
<dbReference type="Proteomes" id="UP000824998">
    <property type="component" value="Unassembled WGS sequence"/>
</dbReference>
<keyword evidence="2" id="KW-1185">Reference proteome</keyword>
<comment type="caution">
    <text evidence="1">The sequence shown here is derived from an EMBL/GenBank/DDBJ whole genome shotgun (WGS) entry which is preliminary data.</text>
</comment>
<sequence length="243" mass="27574">MFAKDVDHAVDLSRLSESATSFLRAGCHQKAFGKYVSFRSAEYFRTYCLKFKFPDTKPEHDVVRLDDKSSLFLKEAWRWISAQKLDLNDTTVDLWLVPLTDGCFRQVVPHLASSEVIYPPQNASGDFMKRLDSLASFRAPLVDVDASCLDDDSLGLILNSSKHNPGLRVSNGENMLDFARWLSKSALWSTHLKENTSDFHWARYSAAETSIAILDQSAILPEVESTQFLDASEPYLTLIRELW</sequence>
<proteinExistence type="predicted"/>
<evidence type="ECO:0000313" key="1">
    <source>
        <dbReference type="EMBL" id="KAG9233665.1"/>
    </source>
</evidence>
<dbReference type="AlphaFoldDB" id="A0A9P7YHF7"/>